<keyword evidence="3" id="KW-1185">Reference proteome</keyword>
<gene>
    <name evidence="2" type="ORF">OM944_17170</name>
</gene>
<dbReference type="RefSeq" id="WP_264808844.1">
    <property type="nucleotide sequence ID" value="NZ_CP110226.1"/>
</dbReference>
<dbReference type="Gene3D" id="3.90.1720.10">
    <property type="entry name" value="endopeptidase domain like (from Nostoc punctiforme)"/>
    <property type="match status" value="1"/>
</dbReference>
<organism evidence="2 3">
    <name type="scientific">Algoriphagus halophytocola</name>
    <dbReference type="NCBI Taxonomy" id="2991499"/>
    <lineage>
        <taxon>Bacteria</taxon>
        <taxon>Pseudomonadati</taxon>
        <taxon>Bacteroidota</taxon>
        <taxon>Cytophagia</taxon>
        <taxon>Cytophagales</taxon>
        <taxon>Cyclobacteriaceae</taxon>
        <taxon>Algoriphagus</taxon>
    </lineage>
</organism>
<evidence type="ECO:0000259" key="1">
    <source>
        <dbReference type="Pfam" id="PF18348"/>
    </source>
</evidence>
<evidence type="ECO:0000313" key="2">
    <source>
        <dbReference type="EMBL" id="UZD22376.1"/>
    </source>
</evidence>
<name>A0ABY6MJB0_9BACT</name>
<dbReference type="EMBL" id="CP110226">
    <property type="protein sequence ID" value="UZD22376.1"/>
    <property type="molecule type" value="Genomic_DNA"/>
</dbReference>
<protein>
    <recommendedName>
        <fullName evidence="1">Bacterial dipeptidyl-peptidase SH3 domain-containing protein</fullName>
    </recommendedName>
</protein>
<dbReference type="SUPFAM" id="SSF54001">
    <property type="entry name" value="Cysteine proteinases"/>
    <property type="match status" value="1"/>
</dbReference>
<dbReference type="InterPro" id="IPR041382">
    <property type="entry name" value="SH3_16"/>
</dbReference>
<reference evidence="2" key="1">
    <citation type="submission" date="2022-10" db="EMBL/GenBank/DDBJ databases">
        <title>Algoriphagus sp. a novel bacteria isolate from halophytes salicornia europaea.</title>
        <authorList>
            <person name="Peng Y."/>
            <person name="Jiang L."/>
            <person name="Lee J."/>
        </authorList>
    </citation>
    <scope>NUCLEOTIDE SEQUENCE</scope>
    <source>
        <strain evidence="2">TR-M5</strain>
    </source>
</reference>
<dbReference type="InterPro" id="IPR038765">
    <property type="entry name" value="Papain-like_cys_pep_sf"/>
</dbReference>
<dbReference type="Pfam" id="PF18348">
    <property type="entry name" value="SH3_16"/>
    <property type="match status" value="1"/>
</dbReference>
<dbReference type="Proteomes" id="UP001163156">
    <property type="component" value="Chromosome"/>
</dbReference>
<accession>A0ABY6MJB0</accession>
<proteinExistence type="predicted"/>
<evidence type="ECO:0000313" key="3">
    <source>
        <dbReference type="Proteomes" id="UP001163156"/>
    </source>
</evidence>
<dbReference type="Gene3D" id="2.30.30.40">
    <property type="entry name" value="SH3 Domains"/>
    <property type="match status" value="1"/>
</dbReference>
<sequence length="265" mass="30241">MQKEKSSEWPLIDAYGICRQTMLPVYRRPTFDSALITQLLFGECYQVLAVTPDQGWFRILHEDTGLGGWICAQTLKEIPASDYQNFLNTDFQIVTSPIAAIEYMGTNLYLLPGSRLHFSDLELFNWQDHIGFTGSVRSHAVRANRSQLLDIAIKYINAPYQAGGRSIFGLDEHQGFELMFAIAGYSLPAGKIPGRKIEAELALPGDLFIFKQLDSQRIKYALYLGAEEVLWMDNKIKVSDLSEWESFLRRSRDKQVEMETRSILN</sequence>
<feature type="domain" description="Bacterial dipeptidyl-peptidase SH3" evidence="1">
    <location>
        <begin position="25"/>
        <end position="70"/>
    </location>
</feature>